<dbReference type="SUPFAM" id="SSF54292">
    <property type="entry name" value="2Fe-2S ferredoxin-like"/>
    <property type="match status" value="1"/>
</dbReference>
<dbReference type="AlphaFoldDB" id="A0A4R2PRG8"/>
<dbReference type="InterPro" id="IPR042204">
    <property type="entry name" value="2Fe-2S-bd_N"/>
</dbReference>
<dbReference type="EMBL" id="SLXO01000001">
    <property type="protein sequence ID" value="TCP38473.1"/>
    <property type="molecule type" value="Genomic_DNA"/>
</dbReference>
<dbReference type="Gene3D" id="3.10.20.440">
    <property type="entry name" value="2Fe-2S iron-sulphur cluster binding domain, sarcosine oxidase, alpha subunit, N-terminal domain"/>
    <property type="match status" value="1"/>
</dbReference>
<comment type="caution">
    <text evidence="2">The sequence shown here is derived from an EMBL/GenBank/DDBJ whole genome shotgun (WGS) entry which is preliminary data.</text>
</comment>
<dbReference type="RefSeq" id="WP_132706921.1">
    <property type="nucleotide sequence ID" value="NZ_JACIGF010000001.1"/>
</dbReference>
<keyword evidence="1" id="KW-0560">Oxidoreductase</keyword>
<dbReference type="InParanoid" id="A0A4R2PRG8"/>
<evidence type="ECO:0000256" key="1">
    <source>
        <dbReference type="ARBA" id="ARBA00023002"/>
    </source>
</evidence>
<accession>A0A4R2PRG8</accession>
<proteinExistence type="predicted"/>
<organism evidence="2 3">
    <name type="scientific">Rhodothalassium salexigens DSM 2132</name>
    <dbReference type="NCBI Taxonomy" id="1188247"/>
    <lineage>
        <taxon>Bacteria</taxon>
        <taxon>Pseudomonadati</taxon>
        <taxon>Pseudomonadota</taxon>
        <taxon>Alphaproteobacteria</taxon>
        <taxon>Rhodothalassiales</taxon>
        <taxon>Rhodothalassiaceae</taxon>
        <taxon>Rhodothalassium</taxon>
    </lineage>
</organism>
<dbReference type="GO" id="GO:0051536">
    <property type="term" value="F:iron-sulfur cluster binding"/>
    <property type="evidence" value="ECO:0007669"/>
    <property type="project" value="InterPro"/>
</dbReference>
<evidence type="ECO:0000313" key="3">
    <source>
        <dbReference type="Proteomes" id="UP000295399"/>
    </source>
</evidence>
<dbReference type="GO" id="GO:0016491">
    <property type="term" value="F:oxidoreductase activity"/>
    <property type="evidence" value="ECO:0007669"/>
    <property type="project" value="UniProtKB-KW"/>
</dbReference>
<name>A0A4R2PRG8_RHOSA</name>
<dbReference type="Pfam" id="PF13510">
    <property type="entry name" value="Fer2_4"/>
    <property type="match status" value="1"/>
</dbReference>
<evidence type="ECO:0000313" key="2">
    <source>
        <dbReference type="EMBL" id="TCP38473.1"/>
    </source>
</evidence>
<reference evidence="2 3" key="1">
    <citation type="submission" date="2019-03" db="EMBL/GenBank/DDBJ databases">
        <title>Genomic Encyclopedia of Type Strains, Phase IV (KMG-IV): sequencing the most valuable type-strain genomes for metagenomic binning, comparative biology and taxonomic classification.</title>
        <authorList>
            <person name="Goeker M."/>
        </authorList>
    </citation>
    <scope>NUCLEOTIDE SEQUENCE [LARGE SCALE GENOMIC DNA]</scope>
    <source>
        <strain evidence="2 3">DSM 2132</strain>
    </source>
</reference>
<dbReference type="OrthoDB" id="573392at2"/>
<protein>
    <submittedName>
        <fullName evidence="2">2Fe-2S iron-sulfur cluster protein</fullName>
    </submittedName>
</protein>
<dbReference type="Proteomes" id="UP000295399">
    <property type="component" value="Unassembled WGS sequence"/>
</dbReference>
<sequence>MPTRIDRGVTRGPRIALRFDGQTVAAHAGDSIAAALIAAGIRAWRVDRHGRPRGLWCGMGVCYDCLVGVEAADGTVRRVRACTTPAEDGMTLHTDREASR</sequence>
<keyword evidence="3" id="KW-1185">Reference proteome</keyword>
<dbReference type="InterPro" id="IPR036010">
    <property type="entry name" value="2Fe-2S_ferredoxin-like_sf"/>
</dbReference>
<gene>
    <name evidence="2" type="ORF">EV659_101377</name>
</gene>